<gene>
    <name evidence="4" type="ORF">LOCC1_G005844</name>
</gene>
<dbReference type="InterPro" id="IPR051236">
    <property type="entry name" value="HAT_RTT109-like"/>
</dbReference>
<accession>A0A8H8UHT6</accession>
<dbReference type="PANTHER" id="PTHR31571:SF1">
    <property type="entry name" value="ALTERED INHERITANCE OF MITOCHONDRIA PROTEIN 6"/>
    <property type="match status" value="1"/>
</dbReference>
<protein>
    <recommendedName>
        <fullName evidence="2">Altered inheritance of mitochondria protein 6</fullName>
    </recommendedName>
</protein>
<keyword evidence="3" id="KW-0812">Transmembrane</keyword>
<keyword evidence="3" id="KW-1133">Transmembrane helix</keyword>
<feature type="transmembrane region" description="Helical" evidence="3">
    <location>
        <begin position="59"/>
        <end position="81"/>
    </location>
</feature>
<dbReference type="GO" id="GO:0008081">
    <property type="term" value="F:phosphoric diester hydrolase activity"/>
    <property type="evidence" value="ECO:0007669"/>
    <property type="project" value="InterPro"/>
</dbReference>
<name>A0A8H8UHT6_9HELO</name>
<evidence type="ECO:0000313" key="5">
    <source>
        <dbReference type="Proteomes" id="UP000443090"/>
    </source>
</evidence>
<reference evidence="4 5" key="1">
    <citation type="submission" date="2018-05" db="EMBL/GenBank/DDBJ databases">
        <title>Genome sequencing and assembly of the regulated plant pathogen Lachnellula willkommii and related sister species for the development of diagnostic species identification markers.</title>
        <authorList>
            <person name="Giroux E."/>
            <person name="Bilodeau G."/>
        </authorList>
    </citation>
    <scope>NUCLEOTIDE SEQUENCE [LARGE SCALE GENOMIC DNA]</scope>
    <source>
        <strain evidence="4 5">CBS 160.35</strain>
    </source>
</reference>
<evidence type="ECO:0000256" key="2">
    <source>
        <dbReference type="ARBA" id="ARBA00014286"/>
    </source>
</evidence>
<proteinExistence type="inferred from homology"/>
<keyword evidence="5" id="KW-1185">Reference proteome</keyword>
<comment type="caution">
    <text evidence="4">The sequence shown here is derived from an EMBL/GenBank/DDBJ whole genome shotgun (WGS) entry which is preliminary data.</text>
</comment>
<keyword evidence="3" id="KW-0472">Membrane</keyword>
<sequence length="410" mass="45846">MAALKFPYLIRSIYSSEVSLSEQSSSSSGSWKHLLRSDEKGHVQSCSTSKFYKTKWFRVLAVLLVLGVLSSLIWVFLALGLPKRHTPNSPLNGVSSLVDDWKSPEDSMHLLSPWKADFTQGINPIPCHSHNDYWRSVPLYKALAAGCTGVEADIYLPTEAGSKDLLVGHTSGSLTQTRTLESLYTGPLITILDNLNNISDISDGRASDWIGIFQSSPNTTLTLLLDFKSNGPELWPYVNEQLESLRSKGWLTHWNISSGITWAPIIIVGTGNAPFDLLNSNNTYRDIFYDAPLDDISNPIYDNTNSYYASVSMARLGKQWLWKFSPAQLNKISAQIDAASSKGLKARYWDTPVWSVTFRDYIWGILVEKGVGMLNVDVFSFYFILPVTDKIWSKPTCMKAENVTERCDTS</sequence>
<dbReference type="OrthoDB" id="4153866at2759"/>
<dbReference type="PANTHER" id="PTHR31571">
    <property type="entry name" value="ALTERED INHERITANCE OF MITOCHONDRIA PROTEIN 6"/>
    <property type="match status" value="1"/>
</dbReference>
<dbReference type="GO" id="GO:0006629">
    <property type="term" value="P:lipid metabolic process"/>
    <property type="evidence" value="ECO:0007669"/>
    <property type="project" value="InterPro"/>
</dbReference>
<dbReference type="InterPro" id="IPR017946">
    <property type="entry name" value="PLC-like_Pdiesterase_TIM-brl"/>
</dbReference>
<comment type="similarity">
    <text evidence="1">Belongs to the AIM6 family.</text>
</comment>
<organism evidence="4 5">
    <name type="scientific">Lachnellula occidentalis</name>
    <dbReference type="NCBI Taxonomy" id="215460"/>
    <lineage>
        <taxon>Eukaryota</taxon>
        <taxon>Fungi</taxon>
        <taxon>Dikarya</taxon>
        <taxon>Ascomycota</taxon>
        <taxon>Pezizomycotina</taxon>
        <taxon>Leotiomycetes</taxon>
        <taxon>Helotiales</taxon>
        <taxon>Lachnaceae</taxon>
        <taxon>Lachnellula</taxon>
    </lineage>
</organism>
<dbReference type="AlphaFoldDB" id="A0A8H8UHT6"/>
<evidence type="ECO:0000313" key="4">
    <source>
        <dbReference type="EMBL" id="TVY44668.1"/>
    </source>
</evidence>
<evidence type="ECO:0000256" key="1">
    <source>
        <dbReference type="ARBA" id="ARBA00008858"/>
    </source>
</evidence>
<evidence type="ECO:0000256" key="3">
    <source>
        <dbReference type="SAM" id="Phobius"/>
    </source>
</evidence>
<dbReference type="SUPFAM" id="SSF51695">
    <property type="entry name" value="PLC-like phosphodiesterases"/>
    <property type="match status" value="1"/>
</dbReference>
<dbReference type="Proteomes" id="UP000443090">
    <property type="component" value="Unassembled WGS sequence"/>
</dbReference>
<dbReference type="EMBL" id="QGMI01000224">
    <property type="protein sequence ID" value="TVY44668.1"/>
    <property type="molecule type" value="Genomic_DNA"/>
</dbReference>